<dbReference type="SMART" id="SM00347">
    <property type="entry name" value="HTH_MARR"/>
    <property type="match status" value="1"/>
</dbReference>
<feature type="domain" description="HTH marR-type" evidence="1">
    <location>
        <begin position="21"/>
        <end position="120"/>
    </location>
</feature>
<dbReference type="InterPro" id="IPR000835">
    <property type="entry name" value="HTH_MarR-typ"/>
</dbReference>
<reference evidence="2 3" key="1">
    <citation type="submission" date="2024-05" db="EMBL/GenBank/DDBJ databases">
        <authorList>
            <person name="Liu Q."/>
            <person name="Xin Y.-H."/>
        </authorList>
    </citation>
    <scope>NUCLEOTIDE SEQUENCE [LARGE SCALE GENOMIC DNA]</scope>
    <source>
        <strain evidence="2 3">CGMCC 1.10181</strain>
    </source>
</reference>
<dbReference type="SUPFAM" id="SSF46785">
    <property type="entry name" value="Winged helix' DNA-binding domain"/>
    <property type="match status" value="1"/>
</dbReference>
<dbReference type="InterPro" id="IPR036390">
    <property type="entry name" value="WH_DNA-bd_sf"/>
</dbReference>
<dbReference type="RefSeq" id="WP_343890878.1">
    <property type="nucleotide sequence ID" value="NZ_BAAAEH010000035.1"/>
</dbReference>
<dbReference type="InterPro" id="IPR039422">
    <property type="entry name" value="MarR/SlyA-like"/>
</dbReference>
<dbReference type="EMBL" id="JBDIME010000002">
    <property type="protein sequence ID" value="MEN2788877.1"/>
    <property type="molecule type" value="Genomic_DNA"/>
</dbReference>
<protein>
    <submittedName>
        <fullName evidence="2">Helix-turn-helix domain-containing protein</fullName>
    </submittedName>
</protein>
<dbReference type="Pfam" id="PF12802">
    <property type="entry name" value="MarR_2"/>
    <property type="match status" value="1"/>
</dbReference>
<keyword evidence="3" id="KW-1185">Reference proteome</keyword>
<sequence length="139" mass="15203">MSHLVWDILQTANRLIDVGNRLSAPFGLTAARWQVMGVIVLEPATVADIARRLSQTRQGVQRLADVMVRDELATYGPNPRHARAKLLAATARGAASYRKLMMEQAKWMESLSAQIQIHDIAAARSLLAALNSALGNSFP</sequence>
<proteinExistence type="predicted"/>
<comment type="caution">
    <text evidence="2">The sequence shown here is derived from an EMBL/GenBank/DDBJ whole genome shotgun (WGS) entry which is preliminary data.</text>
</comment>
<name>A0ABU9XZB9_9SPHN</name>
<evidence type="ECO:0000259" key="1">
    <source>
        <dbReference type="SMART" id="SM00347"/>
    </source>
</evidence>
<evidence type="ECO:0000313" key="3">
    <source>
        <dbReference type="Proteomes" id="UP001419910"/>
    </source>
</evidence>
<dbReference type="PANTHER" id="PTHR33164:SF43">
    <property type="entry name" value="HTH-TYPE TRANSCRIPTIONAL REPRESSOR YETL"/>
    <property type="match status" value="1"/>
</dbReference>
<gene>
    <name evidence="2" type="ORF">ABC974_04495</name>
</gene>
<evidence type="ECO:0000313" key="2">
    <source>
        <dbReference type="EMBL" id="MEN2788877.1"/>
    </source>
</evidence>
<dbReference type="Proteomes" id="UP001419910">
    <property type="component" value="Unassembled WGS sequence"/>
</dbReference>
<dbReference type="PANTHER" id="PTHR33164">
    <property type="entry name" value="TRANSCRIPTIONAL REGULATOR, MARR FAMILY"/>
    <property type="match status" value="1"/>
</dbReference>
<dbReference type="InterPro" id="IPR036388">
    <property type="entry name" value="WH-like_DNA-bd_sf"/>
</dbReference>
<accession>A0ABU9XZB9</accession>
<dbReference type="Gene3D" id="1.10.10.10">
    <property type="entry name" value="Winged helix-like DNA-binding domain superfamily/Winged helix DNA-binding domain"/>
    <property type="match status" value="1"/>
</dbReference>
<organism evidence="2 3">
    <name type="scientific">Sphingomonas oligophenolica</name>
    <dbReference type="NCBI Taxonomy" id="301154"/>
    <lineage>
        <taxon>Bacteria</taxon>
        <taxon>Pseudomonadati</taxon>
        <taxon>Pseudomonadota</taxon>
        <taxon>Alphaproteobacteria</taxon>
        <taxon>Sphingomonadales</taxon>
        <taxon>Sphingomonadaceae</taxon>
        <taxon>Sphingomonas</taxon>
    </lineage>
</organism>